<dbReference type="Proteomes" id="UP000790709">
    <property type="component" value="Unassembled WGS sequence"/>
</dbReference>
<accession>A0ACB8B8N6</accession>
<dbReference type="EMBL" id="MU266501">
    <property type="protein sequence ID" value="KAH7922027.1"/>
    <property type="molecule type" value="Genomic_DNA"/>
</dbReference>
<keyword evidence="2" id="KW-1185">Reference proteome</keyword>
<proteinExistence type="predicted"/>
<gene>
    <name evidence="1" type="ORF">BV22DRAFT_1071156</name>
</gene>
<comment type="caution">
    <text evidence="1">The sequence shown here is derived from an EMBL/GenBank/DDBJ whole genome shotgun (WGS) entry which is preliminary data.</text>
</comment>
<name>A0ACB8B8N6_9AGAM</name>
<evidence type="ECO:0000313" key="1">
    <source>
        <dbReference type="EMBL" id="KAH7922027.1"/>
    </source>
</evidence>
<protein>
    <submittedName>
        <fullName evidence="1">Uncharacterized protein</fullName>
    </submittedName>
</protein>
<evidence type="ECO:0000313" key="2">
    <source>
        <dbReference type="Proteomes" id="UP000790709"/>
    </source>
</evidence>
<sequence>MAMALSFIDTYLPSITLMIHHIVLLKFKPETTQDEIRRTKEILAALPSQIPSISGFIGGSTVPNSLAHGFHEGVIFVFENEDALNLYRPHKAHTDYQQTTAPWITDKLIFDIEVK</sequence>
<organism evidence="1 2">
    <name type="scientific">Leucogyrophana mollusca</name>
    <dbReference type="NCBI Taxonomy" id="85980"/>
    <lineage>
        <taxon>Eukaryota</taxon>
        <taxon>Fungi</taxon>
        <taxon>Dikarya</taxon>
        <taxon>Basidiomycota</taxon>
        <taxon>Agaricomycotina</taxon>
        <taxon>Agaricomycetes</taxon>
        <taxon>Agaricomycetidae</taxon>
        <taxon>Boletales</taxon>
        <taxon>Boletales incertae sedis</taxon>
        <taxon>Leucogyrophana</taxon>
    </lineage>
</organism>
<reference evidence="1" key="1">
    <citation type="journal article" date="2021" name="New Phytol.">
        <title>Evolutionary innovations through gain and loss of genes in the ectomycorrhizal Boletales.</title>
        <authorList>
            <person name="Wu G."/>
            <person name="Miyauchi S."/>
            <person name="Morin E."/>
            <person name="Kuo A."/>
            <person name="Drula E."/>
            <person name="Varga T."/>
            <person name="Kohler A."/>
            <person name="Feng B."/>
            <person name="Cao Y."/>
            <person name="Lipzen A."/>
            <person name="Daum C."/>
            <person name="Hundley H."/>
            <person name="Pangilinan J."/>
            <person name="Johnson J."/>
            <person name="Barry K."/>
            <person name="LaButti K."/>
            <person name="Ng V."/>
            <person name="Ahrendt S."/>
            <person name="Min B."/>
            <person name="Choi I.G."/>
            <person name="Park H."/>
            <person name="Plett J.M."/>
            <person name="Magnuson J."/>
            <person name="Spatafora J.W."/>
            <person name="Nagy L.G."/>
            <person name="Henrissat B."/>
            <person name="Grigoriev I.V."/>
            <person name="Yang Z.L."/>
            <person name="Xu J."/>
            <person name="Martin F.M."/>
        </authorList>
    </citation>
    <scope>NUCLEOTIDE SEQUENCE</scope>
    <source>
        <strain evidence="1">KUC20120723A-06</strain>
    </source>
</reference>